<accession>A0A8X7WJL3</accession>
<feature type="compositionally biased region" description="Polar residues" evidence="1">
    <location>
        <begin position="55"/>
        <end position="64"/>
    </location>
</feature>
<feature type="compositionally biased region" description="Basic and acidic residues" evidence="1">
    <location>
        <begin position="97"/>
        <end position="106"/>
    </location>
</feature>
<protein>
    <submittedName>
        <fullName evidence="2">Uncharacterized protein</fullName>
    </submittedName>
</protein>
<dbReference type="EMBL" id="JAAMPC010000001">
    <property type="protein sequence ID" value="KAG2330821.1"/>
    <property type="molecule type" value="Genomic_DNA"/>
</dbReference>
<dbReference type="Proteomes" id="UP000886595">
    <property type="component" value="Unassembled WGS sequence"/>
</dbReference>
<organism evidence="2 3">
    <name type="scientific">Brassica carinata</name>
    <name type="common">Ethiopian mustard</name>
    <name type="synonym">Abyssinian cabbage</name>
    <dbReference type="NCBI Taxonomy" id="52824"/>
    <lineage>
        <taxon>Eukaryota</taxon>
        <taxon>Viridiplantae</taxon>
        <taxon>Streptophyta</taxon>
        <taxon>Embryophyta</taxon>
        <taxon>Tracheophyta</taxon>
        <taxon>Spermatophyta</taxon>
        <taxon>Magnoliopsida</taxon>
        <taxon>eudicotyledons</taxon>
        <taxon>Gunneridae</taxon>
        <taxon>Pentapetalae</taxon>
        <taxon>rosids</taxon>
        <taxon>malvids</taxon>
        <taxon>Brassicales</taxon>
        <taxon>Brassicaceae</taxon>
        <taxon>Brassiceae</taxon>
        <taxon>Brassica</taxon>
    </lineage>
</organism>
<feature type="compositionally biased region" description="Basic and acidic residues" evidence="1">
    <location>
        <begin position="66"/>
        <end position="75"/>
    </location>
</feature>
<evidence type="ECO:0000256" key="1">
    <source>
        <dbReference type="SAM" id="MobiDB-lite"/>
    </source>
</evidence>
<gene>
    <name evidence="2" type="ORF">Bca52824_002001</name>
</gene>
<sequence>MCGYFLIRYETEMVIDSLNGRINRHELMAGKGGGKTGRSTRAGKPDAPIVEENVQELSDGNTSDDLPEHPSERMKGQKRRRPCTGGGVSSRTRARKAVSDRNEPAKKVAVQQESAPVRDTDVVSLSLDAESEDMSAVSSKTIDKQCWFQLWMRKLCWLRYLIRAEYHRGGQHK</sequence>
<reference evidence="2 3" key="1">
    <citation type="submission" date="2020-02" db="EMBL/GenBank/DDBJ databases">
        <authorList>
            <person name="Ma Q."/>
            <person name="Huang Y."/>
            <person name="Song X."/>
            <person name="Pei D."/>
        </authorList>
    </citation>
    <scope>NUCLEOTIDE SEQUENCE [LARGE SCALE GENOMIC DNA]</scope>
    <source>
        <strain evidence="2">Sxm20200214</strain>
        <tissue evidence="2">Leaf</tissue>
    </source>
</reference>
<evidence type="ECO:0000313" key="2">
    <source>
        <dbReference type="EMBL" id="KAG2330821.1"/>
    </source>
</evidence>
<dbReference type="OrthoDB" id="1051865at2759"/>
<proteinExistence type="predicted"/>
<keyword evidence="3" id="KW-1185">Reference proteome</keyword>
<comment type="caution">
    <text evidence="2">The sequence shown here is derived from an EMBL/GenBank/DDBJ whole genome shotgun (WGS) entry which is preliminary data.</text>
</comment>
<dbReference type="AlphaFoldDB" id="A0A8X7WJL3"/>
<evidence type="ECO:0000313" key="3">
    <source>
        <dbReference type="Proteomes" id="UP000886595"/>
    </source>
</evidence>
<name>A0A8X7WJL3_BRACI</name>
<feature type="region of interest" description="Disordered" evidence="1">
    <location>
        <begin position="29"/>
        <end position="119"/>
    </location>
</feature>